<dbReference type="EMBL" id="CAJNOJ010000343">
    <property type="protein sequence ID" value="CAF1409109.1"/>
    <property type="molecule type" value="Genomic_DNA"/>
</dbReference>
<dbReference type="Proteomes" id="UP000663852">
    <property type="component" value="Unassembled WGS sequence"/>
</dbReference>
<dbReference type="PROSITE" id="PS01186">
    <property type="entry name" value="EGF_2"/>
    <property type="match status" value="1"/>
</dbReference>
<dbReference type="GO" id="GO:0016192">
    <property type="term" value="P:vesicle-mediated transport"/>
    <property type="evidence" value="ECO:0007669"/>
    <property type="project" value="UniProtKB-ARBA"/>
</dbReference>
<name>A0A815LEZ4_ADIRI</name>
<evidence type="ECO:0000256" key="4">
    <source>
        <dbReference type="ARBA" id="ARBA00022989"/>
    </source>
</evidence>
<evidence type="ECO:0000256" key="2">
    <source>
        <dbReference type="ARBA" id="ARBA00022692"/>
    </source>
</evidence>
<evidence type="ECO:0000256" key="1">
    <source>
        <dbReference type="ARBA" id="ARBA00004167"/>
    </source>
</evidence>
<dbReference type="PROSITE" id="PS00022">
    <property type="entry name" value="EGF_1"/>
    <property type="match status" value="2"/>
</dbReference>
<feature type="transmembrane region" description="Helical" evidence="9">
    <location>
        <begin position="1504"/>
        <end position="1524"/>
    </location>
</feature>
<keyword evidence="5 9" id="KW-0472">Membrane</keyword>
<keyword evidence="2 9" id="KW-0812">Transmembrane</keyword>
<feature type="domain" description="EGF-like" evidence="10">
    <location>
        <begin position="978"/>
        <end position="1022"/>
    </location>
</feature>
<evidence type="ECO:0000256" key="7">
    <source>
        <dbReference type="PROSITE-ProRule" id="PRU00076"/>
    </source>
</evidence>
<dbReference type="PANTHER" id="PTHR24270">
    <property type="entry name" value="LOW-DENSITY LIPOPROTEIN RECEPTOR-RELATED"/>
    <property type="match status" value="1"/>
</dbReference>
<proteinExistence type="predicted"/>
<dbReference type="PROSITE" id="PS50026">
    <property type="entry name" value="EGF_3"/>
    <property type="match status" value="2"/>
</dbReference>
<evidence type="ECO:0000259" key="10">
    <source>
        <dbReference type="PROSITE" id="PS50026"/>
    </source>
</evidence>
<keyword evidence="6 7" id="KW-1015">Disulfide bond</keyword>
<dbReference type="InterPro" id="IPR002172">
    <property type="entry name" value="LDrepeatLR_classA_rpt"/>
</dbReference>
<evidence type="ECO:0000256" key="8">
    <source>
        <dbReference type="PROSITE-ProRule" id="PRU00124"/>
    </source>
</evidence>
<keyword evidence="4 9" id="KW-1133">Transmembrane helix</keyword>
<feature type="domain" description="G-protein coupled receptors family 1 profile" evidence="11">
    <location>
        <begin position="1266"/>
        <end position="1491"/>
    </location>
</feature>
<feature type="transmembrane region" description="Helical" evidence="9">
    <location>
        <begin position="1286"/>
        <end position="1309"/>
    </location>
</feature>
<dbReference type="SMART" id="SM00192">
    <property type="entry name" value="LDLa"/>
    <property type="match status" value="6"/>
</dbReference>
<dbReference type="SUPFAM" id="SSF57424">
    <property type="entry name" value="LDL receptor-like module"/>
    <property type="match status" value="2"/>
</dbReference>
<organism evidence="12 13">
    <name type="scientific">Adineta ricciae</name>
    <name type="common">Rotifer</name>
    <dbReference type="NCBI Taxonomy" id="249248"/>
    <lineage>
        <taxon>Eukaryota</taxon>
        <taxon>Metazoa</taxon>
        <taxon>Spiralia</taxon>
        <taxon>Gnathifera</taxon>
        <taxon>Rotifera</taxon>
        <taxon>Eurotatoria</taxon>
        <taxon>Bdelloidea</taxon>
        <taxon>Adinetida</taxon>
        <taxon>Adinetidae</taxon>
        <taxon>Adineta</taxon>
    </lineage>
</organism>
<feature type="disulfide bond" evidence="8">
    <location>
        <begin position="131"/>
        <end position="143"/>
    </location>
</feature>
<dbReference type="SUPFAM" id="SSF57196">
    <property type="entry name" value="EGF/Laminin"/>
    <property type="match status" value="1"/>
</dbReference>
<feature type="transmembrane region" description="Helical" evidence="9">
    <location>
        <begin position="1370"/>
        <end position="1388"/>
    </location>
</feature>
<evidence type="ECO:0000256" key="5">
    <source>
        <dbReference type="ARBA" id="ARBA00023136"/>
    </source>
</evidence>
<feature type="transmembrane region" description="Helical" evidence="9">
    <location>
        <begin position="1471"/>
        <end position="1492"/>
    </location>
</feature>
<dbReference type="InterPro" id="IPR036055">
    <property type="entry name" value="LDL_receptor-like_sf"/>
</dbReference>
<feature type="disulfide bond" evidence="7">
    <location>
        <begin position="1012"/>
        <end position="1021"/>
    </location>
</feature>
<dbReference type="SMART" id="SM00181">
    <property type="entry name" value="EGF"/>
    <property type="match status" value="4"/>
</dbReference>
<evidence type="ECO:0000256" key="6">
    <source>
        <dbReference type="ARBA" id="ARBA00023157"/>
    </source>
</evidence>
<feature type="disulfide bond" evidence="7">
    <location>
        <begin position="935"/>
        <end position="944"/>
    </location>
</feature>
<keyword evidence="7" id="KW-0245">EGF-like domain</keyword>
<dbReference type="Gene3D" id="4.10.400.10">
    <property type="entry name" value="Low-density Lipoprotein Receptor"/>
    <property type="match status" value="2"/>
</dbReference>
<sequence length="1543" mass="179327">MDTTEYVLSHQIIPYCLRSSEGYIPDLNLDYINNDDPALTFLQLKEQNITSEQLLSWSISIDLAERYEMFLSSISNSSIDREMLFYNCTFPSFGPLCRFIIERDDKASFDDIVELHFGSKSETRESSNTTCYVHLKCETSSICLDWREICDRKIHCIDGSDEIDCWQLELNECTVDEYRCHNGQCIPKEFFHDVIINPDCLDQSDEGFLDRTSDCFVNPLFRCEEHTCQPGREDFPCGDGQCTVGIYGQRGCKNGRDRFSATDRCSLATACLMRIYTDFVDKWCDEFCPNNDCVTKDCPALYEFSYGPILAEYARFLFVNKDWQIGPYNILLPHYICYNEMRLPNFRPAKEYLNNTNCRRLDVKEVDEYWHNSPMTFPESLRHLFRAYFVGLNETHHCNHLTMYKCKNSIKCISVHRLRDGIQDCPLNDDETFNQSCSLVDAHRRFPCLVNGSKVCFAPFVIDNTFSDCTGGEDEFNENEELLQKQIYFQKICDGIEELIPILIDDNYETDETNCHSWLCNNTYTRCDRFWSCKNGADEVNCPPSTCPIFQHRCVFPNDTSKISCLPISQADDGTIDCLGASDEPSHCRSVDSVPSRFRFSCSNYSDCLVETDLCNNYTDCPFHDDESHRSVRVIGKSTHLLSIKNIPTYLVEITTDFELFELPSPIEIPSIRRTPTIKTKVNQDWYCNRGIPLQIRMTNETNELHCLCPPSYYGSQCQYQNQRVSLTIQIRATSDWNHLFTFLILLIDNEGNIESHDFIEYLPGIPLQIRMTNETNELHCLCPPSYYGSQCQYQNQRVSLTIQIRATSDWNHLFTFLILLIDNEGNIESHDFIEYLPVRDCDTKFNLYLLYSTRPKNPSKTYSIRIDAFLKVNLRYRASWIFLLQFSLLPVHRFSTILIIPHLDTQPVNKCIPSCLHGQCFPYVNNQTSTFCRCETDWSGLQCTIEKKCICTFNSICVDGSICVCPLHRFGPRCYLKQFSCHTESCVNNGQCIPIDERYKLLDLKRSTCVCPLGYSGNQCEYQLNQTRIEIWFDDNIPIPSSLLIHFIRVQNDAAPISTSMMKTIAFYQFTLSFSITNPFNIAFAKIFNDYYLILLREQIIISANISTKVSPSHRCSSIHELFNETLANQHLLKRMKYYHLPCQKQQELICFYDEIHFCLCDLDRRANCFEFNHNITYNCHGYNLCENGGQCFQDDKICPTRAICGCSECYYGSKCQFSTIGSTLSLDVILGYQIYPNITINQQPMVIRVTIVLSSVMFSFGFIGNILSLITFQRETTRNVGCGLYLFASSIVSMIIMSIFTIKFWFLLTFQMDLINNRLLILIQCSLLDFLLRFLVSFNDWLSACVAIERAVNISKGIKFNKLKSKQIAKWMILFVFFFTICSYIHDPVHRHLIDDEEEQRTWCITKYSSILKIFDRSVNIVHFFIPFFINFVSALIIILYATRTRSKIQKKHSRKTIFYEQFHHHKHLLIAPIVLALLAFPRLIISFLFGCMKSARNPWLYLTGYFISFIPPMMIFTVFVLPSQVYREEFIQSIKQIRSK</sequence>
<dbReference type="SUPFAM" id="SSF81321">
    <property type="entry name" value="Family A G protein-coupled receptor-like"/>
    <property type="match status" value="1"/>
</dbReference>
<evidence type="ECO:0000256" key="9">
    <source>
        <dbReference type="SAM" id="Phobius"/>
    </source>
</evidence>
<comment type="caution">
    <text evidence="7">Lacks conserved residue(s) required for the propagation of feature annotation.</text>
</comment>
<dbReference type="OrthoDB" id="9990982at2759"/>
<dbReference type="PROSITE" id="PS50262">
    <property type="entry name" value="G_PROTEIN_RECEP_F1_2"/>
    <property type="match status" value="1"/>
</dbReference>
<feature type="disulfide bond" evidence="7">
    <location>
        <begin position="916"/>
        <end position="933"/>
    </location>
</feature>
<dbReference type="InterPro" id="IPR000742">
    <property type="entry name" value="EGF"/>
</dbReference>
<feature type="domain" description="EGF-like" evidence="10">
    <location>
        <begin position="908"/>
        <end position="945"/>
    </location>
</feature>
<feature type="transmembrane region" description="Helical" evidence="9">
    <location>
        <begin position="1423"/>
        <end position="1444"/>
    </location>
</feature>
<gene>
    <name evidence="12" type="ORF">EDS130_LOCUS36583</name>
</gene>
<evidence type="ECO:0000313" key="12">
    <source>
        <dbReference type="EMBL" id="CAF1409109.1"/>
    </source>
</evidence>
<evidence type="ECO:0000256" key="3">
    <source>
        <dbReference type="ARBA" id="ARBA00022737"/>
    </source>
</evidence>
<dbReference type="InterPro" id="IPR017452">
    <property type="entry name" value="GPCR_Rhodpsn_7TM"/>
</dbReference>
<dbReference type="GO" id="GO:0005886">
    <property type="term" value="C:plasma membrane"/>
    <property type="evidence" value="ECO:0007669"/>
    <property type="project" value="TreeGrafter"/>
</dbReference>
<feature type="disulfide bond" evidence="8">
    <location>
        <begin position="173"/>
        <end position="185"/>
    </location>
</feature>
<evidence type="ECO:0000313" key="13">
    <source>
        <dbReference type="Proteomes" id="UP000663852"/>
    </source>
</evidence>
<comment type="caution">
    <text evidence="12">The sequence shown here is derived from an EMBL/GenBank/DDBJ whole genome shotgun (WGS) entry which is preliminary data.</text>
</comment>
<evidence type="ECO:0000259" key="11">
    <source>
        <dbReference type="PROSITE" id="PS50262"/>
    </source>
</evidence>
<reference evidence="12" key="1">
    <citation type="submission" date="2021-02" db="EMBL/GenBank/DDBJ databases">
        <authorList>
            <person name="Nowell W R."/>
        </authorList>
    </citation>
    <scope>NUCLEOTIDE SEQUENCE</scope>
</reference>
<dbReference type="Gene3D" id="1.20.1070.10">
    <property type="entry name" value="Rhodopsin 7-helix transmembrane proteins"/>
    <property type="match status" value="1"/>
</dbReference>
<protein>
    <submittedName>
        <fullName evidence="12">Uncharacterized protein</fullName>
    </submittedName>
</protein>
<accession>A0A815LEZ4</accession>
<dbReference type="Gene3D" id="2.10.25.10">
    <property type="entry name" value="Laminin"/>
    <property type="match status" value="1"/>
</dbReference>
<dbReference type="CDD" id="cd00112">
    <property type="entry name" value="LDLa"/>
    <property type="match status" value="1"/>
</dbReference>
<comment type="subcellular location">
    <subcellularLocation>
        <location evidence="1">Membrane</location>
        <topology evidence="1">Single-pass membrane protein</topology>
    </subcellularLocation>
</comment>
<keyword evidence="3" id="KW-0677">Repeat</keyword>
<dbReference type="InterPro" id="IPR050685">
    <property type="entry name" value="LDLR"/>
</dbReference>
<feature type="transmembrane region" description="Helical" evidence="9">
    <location>
        <begin position="1247"/>
        <end position="1274"/>
    </location>
</feature>
<feature type="disulfide bond" evidence="8">
    <location>
        <begin position="150"/>
        <end position="165"/>
    </location>
</feature>
<dbReference type="PROSITE" id="PS50068">
    <property type="entry name" value="LDLRA_2"/>
    <property type="match status" value="3"/>
</dbReference>
<dbReference type="PRINTS" id="PR00261">
    <property type="entry name" value="LDLRECEPTOR"/>
</dbReference>